<gene>
    <name evidence="5" type="ORF">AMJ87_03350</name>
</gene>
<evidence type="ECO:0000259" key="4">
    <source>
        <dbReference type="Pfam" id="PF18962"/>
    </source>
</evidence>
<reference evidence="5 6" key="1">
    <citation type="journal article" date="2015" name="Microbiome">
        <title>Genomic resolution of linkages in carbon, nitrogen, and sulfur cycling among widespread estuary sediment bacteria.</title>
        <authorList>
            <person name="Baker B.J."/>
            <person name="Lazar C.S."/>
            <person name="Teske A.P."/>
            <person name="Dick G.J."/>
        </authorList>
    </citation>
    <scope>NUCLEOTIDE SEQUENCE [LARGE SCALE GENOMIC DNA]</scope>
    <source>
        <strain evidence="5">SM23_60</strain>
    </source>
</reference>
<evidence type="ECO:0000259" key="3">
    <source>
        <dbReference type="Pfam" id="PF08126"/>
    </source>
</evidence>
<organism evidence="5 6">
    <name type="scientific">candidate division WOR_3 bacterium SM23_60</name>
    <dbReference type="NCBI Taxonomy" id="1703780"/>
    <lineage>
        <taxon>Bacteria</taxon>
        <taxon>Bacteria division WOR-3</taxon>
    </lineage>
</organism>
<dbReference type="AlphaFoldDB" id="A0A0S8GKU0"/>
<dbReference type="Gene3D" id="3.40.50.10390">
    <property type="entry name" value="Gingipain r, domain 1"/>
    <property type="match status" value="1"/>
</dbReference>
<dbReference type="SUPFAM" id="SSF52129">
    <property type="entry name" value="Caspase-like"/>
    <property type="match status" value="1"/>
</dbReference>
<dbReference type="Gene3D" id="2.60.40.3800">
    <property type="match status" value="1"/>
</dbReference>
<evidence type="ECO:0000313" key="5">
    <source>
        <dbReference type="EMBL" id="KPK72891.1"/>
    </source>
</evidence>
<dbReference type="GO" id="GO:0006508">
    <property type="term" value="P:proteolysis"/>
    <property type="evidence" value="ECO:0007669"/>
    <property type="project" value="InterPro"/>
</dbReference>
<dbReference type="Pfam" id="PF01364">
    <property type="entry name" value="Peptidase_C25"/>
    <property type="match status" value="1"/>
</dbReference>
<name>A0A0S8GKU0_UNCW3</name>
<feature type="domain" description="Secretion system C-terminal sorting" evidence="4">
    <location>
        <begin position="630"/>
        <end position="703"/>
    </location>
</feature>
<evidence type="ECO:0000259" key="2">
    <source>
        <dbReference type="Pfam" id="PF01364"/>
    </source>
</evidence>
<dbReference type="Pfam" id="PF18962">
    <property type="entry name" value="Por_Secre_tail"/>
    <property type="match status" value="1"/>
</dbReference>
<dbReference type="Proteomes" id="UP000051096">
    <property type="component" value="Unassembled WGS sequence"/>
</dbReference>
<dbReference type="Pfam" id="PF08126">
    <property type="entry name" value="Propeptide_C25"/>
    <property type="match status" value="1"/>
</dbReference>
<comment type="caution">
    <text evidence="5">The sequence shown here is derived from an EMBL/GenBank/DDBJ whole genome shotgun (WGS) entry which is preliminary data.</text>
</comment>
<feature type="domain" description="Gingipain propeptide" evidence="3">
    <location>
        <begin position="45"/>
        <end position="200"/>
    </location>
</feature>
<dbReference type="InterPro" id="IPR001769">
    <property type="entry name" value="Gingipain"/>
</dbReference>
<dbReference type="InterPro" id="IPR026444">
    <property type="entry name" value="Secre_tail"/>
</dbReference>
<dbReference type="InterPro" id="IPR029030">
    <property type="entry name" value="Caspase-like_dom_sf"/>
</dbReference>
<dbReference type="NCBIfam" id="TIGR04183">
    <property type="entry name" value="Por_Secre_tail"/>
    <property type="match status" value="1"/>
</dbReference>
<keyword evidence="1" id="KW-0732">Signal</keyword>
<dbReference type="InterPro" id="IPR038490">
    <property type="entry name" value="Gingipain_propep_sf"/>
</dbReference>
<evidence type="ECO:0000256" key="1">
    <source>
        <dbReference type="ARBA" id="ARBA00022729"/>
    </source>
</evidence>
<evidence type="ECO:0008006" key="7">
    <source>
        <dbReference type="Google" id="ProtNLM"/>
    </source>
</evidence>
<dbReference type="InterPro" id="IPR029031">
    <property type="entry name" value="Gingipain_N_sf"/>
</dbReference>
<dbReference type="InterPro" id="IPR012600">
    <property type="entry name" value="Propeptide_C25"/>
</dbReference>
<feature type="domain" description="Gingipain" evidence="2">
    <location>
        <begin position="218"/>
        <end position="608"/>
    </location>
</feature>
<proteinExistence type="predicted"/>
<dbReference type="EMBL" id="LJUO01000020">
    <property type="protein sequence ID" value="KPK72891.1"/>
    <property type="molecule type" value="Genomic_DNA"/>
</dbReference>
<dbReference type="GO" id="GO:0004197">
    <property type="term" value="F:cysteine-type endopeptidase activity"/>
    <property type="evidence" value="ECO:0007669"/>
    <property type="project" value="InterPro"/>
</dbReference>
<protein>
    <recommendedName>
        <fullName evidence="7">Secretion system C-terminal sorting domain-containing protein</fullName>
    </recommendedName>
</protein>
<accession>A0A0S8GKU0</accession>
<sequence>MRYITALCLVIFGWAEVMYVDIPAPEYNIHGDALTVDNATYKLSIGAPDVPCRTVTLAVPPGAIIDNVRFHGARHEIGTFTIQPKLPPLSLSDAQINKKLNELYEKQRVQYYSNNIIYPGEYGSLQSKGGLRKYSVVTVDCYHFAYNPVTQQLFYTPNITVEINYHMPQPGSDRAAFWERLKDDITFDKIAAEKIYNYEQVQTWYRTLTPTRANGFHIILQSSQTDAVNDLVSYRQSQGFDVHVVTTEHIDSTVDGTDLPQKIRNYLRANIADIQYALFVGFITNMPMRYTVPVNNSPGWYYLPTDLYYGDLTDPDSLSWNSDGDAYYGEVFNSNYDPLGDDDPDYHQDIHVGRIPVDHPTAAAICSTIIAFDSNTDASYKEAALLPASIPFYENENHGGGPLWDGAGDMEALMDAGIIDRGNAVYLYEMAGLGPSTYSCTDSLCRMNQIAYWDRKGIMYEYHHGSPTSYARLIWTWDDGDSVPEDAELQFLLCLSVSDVSQINNDYSSTTILRSCSCGKPTVYNITMELMAQGVSSSVISGSGLVWAIFSDRGGVPHHFLERLLVDTTVTHGVIGDAFTLAKIDFMDATGWWPNGYVLTHFCDPTTRHMGRVTSVETHTQTTPTPLFSVYPNPTTRSLTIHMQPSTSRDVQIDVFDNTGRLVQTVFSGTVEASRTLTTELSTGIYFVRYQDAEQTEFQKVVVVK</sequence>
<evidence type="ECO:0000313" key="6">
    <source>
        <dbReference type="Proteomes" id="UP000051096"/>
    </source>
</evidence>